<protein>
    <recommendedName>
        <fullName evidence="1">Bacterial bifunctional deaminase-reductase C-terminal domain-containing protein</fullName>
    </recommendedName>
</protein>
<dbReference type="OrthoDB" id="195113at2"/>
<dbReference type="Pfam" id="PF01872">
    <property type="entry name" value="RibD_C"/>
    <property type="match status" value="1"/>
</dbReference>
<dbReference type="KEGG" id="abac:LuPra_00439"/>
<dbReference type="InterPro" id="IPR002734">
    <property type="entry name" value="RibDG_C"/>
</dbReference>
<dbReference type="InterPro" id="IPR024072">
    <property type="entry name" value="DHFR-like_dom_sf"/>
</dbReference>
<accession>A0A143PFD0</accession>
<dbReference type="PATRIC" id="fig|1813736.3.peg.460"/>
<organism evidence="2 3">
    <name type="scientific">Luteitalea pratensis</name>
    <dbReference type="NCBI Taxonomy" id="1855912"/>
    <lineage>
        <taxon>Bacteria</taxon>
        <taxon>Pseudomonadati</taxon>
        <taxon>Acidobacteriota</taxon>
        <taxon>Vicinamibacteria</taxon>
        <taxon>Vicinamibacterales</taxon>
        <taxon>Vicinamibacteraceae</taxon>
        <taxon>Luteitalea</taxon>
    </lineage>
</organism>
<gene>
    <name evidence="2" type="ORF">LuPra_00439</name>
</gene>
<feature type="domain" description="Bacterial bifunctional deaminase-reductase C-terminal" evidence="1">
    <location>
        <begin position="4"/>
        <end position="182"/>
    </location>
</feature>
<dbReference type="Proteomes" id="UP000076079">
    <property type="component" value="Chromosome"/>
</dbReference>
<evidence type="ECO:0000259" key="1">
    <source>
        <dbReference type="Pfam" id="PF01872"/>
    </source>
</evidence>
<reference evidence="2 3" key="1">
    <citation type="journal article" date="2016" name="Genome Announc.">
        <title>First Complete Genome Sequence of a Subdivision 6 Acidobacterium Strain.</title>
        <authorList>
            <person name="Huang S."/>
            <person name="Vieira S."/>
            <person name="Bunk B."/>
            <person name="Riedel T."/>
            <person name="Sproer C."/>
            <person name="Overmann J."/>
        </authorList>
    </citation>
    <scope>NUCLEOTIDE SEQUENCE [LARGE SCALE GENOMIC DNA]</scope>
    <source>
        <strain evidence="3">DSM 100886 HEG_-6_39</strain>
    </source>
</reference>
<dbReference type="SUPFAM" id="SSF53597">
    <property type="entry name" value="Dihydrofolate reductase-like"/>
    <property type="match status" value="1"/>
</dbReference>
<dbReference type="Gene3D" id="3.40.430.10">
    <property type="entry name" value="Dihydrofolate Reductase, subunit A"/>
    <property type="match status" value="1"/>
</dbReference>
<dbReference type="GO" id="GO:0008703">
    <property type="term" value="F:5-amino-6-(5-phosphoribosylamino)uracil reductase activity"/>
    <property type="evidence" value="ECO:0007669"/>
    <property type="project" value="InterPro"/>
</dbReference>
<dbReference type="PANTHER" id="PTHR38011">
    <property type="entry name" value="DIHYDROFOLATE REDUCTASE FAMILY PROTEIN (AFU_ORTHOLOGUE AFUA_8G06820)"/>
    <property type="match status" value="1"/>
</dbReference>
<dbReference type="InterPro" id="IPR050765">
    <property type="entry name" value="Riboflavin_Biosynth_HTPR"/>
</dbReference>
<evidence type="ECO:0000313" key="2">
    <source>
        <dbReference type="EMBL" id="AMY07272.1"/>
    </source>
</evidence>
<dbReference type="GO" id="GO:0009231">
    <property type="term" value="P:riboflavin biosynthetic process"/>
    <property type="evidence" value="ECO:0007669"/>
    <property type="project" value="InterPro"/>
</dbReference>
<proteinExistence type="predicted"/>
<dbReference type="RefSeq" id="WP_110169244.1">
    <property type="nucleotide sequence ID" value="NZ_CP015136.1"/>
</dbReference>
<keyword evidence="3" id="KW-1185">Reference proteome</keyword>
<dbReference type="EMBL" id="CP015136">
    <property type="protein sequence ID" value="AMY07272.1"/>
    <property type="molecule type" value="Genomic_DNA"/>
</dbReference>
<dbReference type="PANTHER" id="PTHR38011:SF11">
    <property type="entry name" value="2,5-DIAMINO-6-RIBOSYLAMINO-4(3H)-PYRIMIDINONE 5'-PHOSPHATE REDUCTASE"/>
    <property type="match status" value="1"/>
</dbReference>
<dbReference type="STRING" id="1855912.LuPra_00439"/>
<name>A0A143PFD0_LUTPR</name>
<dbReference type="AlphaFoldDB" id="A0A143PFD0"/>
<sequence>MRRLIYFVACTADGFIAREDGSFDVVPMTGEHLPFIAQEYPETIPGHLSQALGVHDQHRHFDSVVMGRHTYEVGAAIGVASPYPHLQQFVISSTMEQSPHADVQLVKDDPVALVRRLKQQSGLGIWLCGGANLAGALYDEIDELVLKVNPVVIGTGIPLFRGARGPMQLELTDHRTFVGGVAVHSYRVCR</sequence>
<reference evidence="3" key="2">
    <citation type="submission" date="2016-04" db="EMBL/GenBank/DDBJ databases">
        <title>First Complete Genome Sequence of a Subdivision 6 Acidobacterium.</title>
        <authorList>
            <person name="Huang S."/>
            <person name="Vieira S."/>
            <person name="Bunk B."/>
            <person name="Riedel T."/>
            <person name="Sproeer C."/>
            <person name="Overmann J."/>
        </authorList>
    </citation>
    <scope>NUCLEOTIDE SEQUENCE [LARGE SCALE GENOMIC DNA]</scope>
    <source>
        <strain evidence="3">DSM 100886 HEG_-6_39</strain>
    </source>
</reference>
<evidence type="ECO:0000313" key="3">
    <source>
        <dbReference type="Proteomes" id="UP000076079"/>
    </source>
</evidence>